<accession>A0A1H5S1E7</accession>
<dbReference type="AlphaFoldDB" id="A0A1H5S1E7"/>
<evidence type="ECO:0000313" key="1">
    <source>
        <dbReference type="EMBL" id="SEF44443.1"/>
    </source>
</evidence>
<dbReference type="OrthoDB" id="9798632at2"/>
<name>A0A1H5S1E7_9BACT</name>
<dbReference type="PANTHER" id="PTHR14097">
    <property type="entry name" value="OXIDOREDUCTASE HTATIP2"/>
    <property type="match status" value="1"/>
</dbReference>
<dbReference type="InterPro" id="IPR036291">
    <property type="entry name" value="NAD(P)-bd_dom_sf"/>
</dbReference>
<proteinExistence type="predicted"/>
<dbReference type="SUPFAM" id="SSF51735">
    <property type="entry name" value="NAD(P)-binding Rossmann-fold domains"/>
    <property type="match status" value="1"/>
</dbReference>
<dbReference type="EMBL" id="FNVR01000001">
    <property type="protein sequence ID" value="SEF44443.1"/>
    <property type="molecule type" value="Genomic_DNA"/>
</dbReference>
<gene>
    <name evidence="1" type="ORF">SAMN03080598_00238</name>
</gene>
<sequence>MNIALISGTSGLVGMQLLHQLLQGKEYAYVLSVGRRKLALKHAKLIQIAGDLFKINSWNWQDLVNAQSLGGEYHVLIDAIAEKTAEIHAFSSLGTTLKTAGSKKNFYAIDHDLVIEFARWAKKIGAVKFLYVSALGADSKSAVFYNKVKGETENDLKSIQFEYLGLFRPSLLLGNRSEFRFGEVIATILMKPLVWLKLAKNIRPIYDYQVAKAMVKKALASGSERVEVVLSGEMQDLSK</sequence>
<dbReference type="Gene3D" id="3.40.50.720">
    <property type="entry name" value="NAD(P)-binding Rossmann-like Domain"/>
    <property type="match status" value="1"/>
</dbReference>
<organism evidence="1 2">
    <name type="scientific">Algoriphagus boritolerans DSM 17298 = JCM 18970</name>
    <dbReference type="NCBI Taxonomy" id="1120964"/>
    <lineage>
        <taxon>Bacteria</taxon>
        <taxon>Pseudomonadati</taxon>
        <taxon>Bacteroidota</taxon>
        <taxon>Cytophagia</taxon>
        <taxon>Cytophagales</taxon>
        <taxon>Cyclobacteriaceae</taxon>
        <taxon>Algoriphagus</taxon>
    </lineage>
</organism>
<keyword evidence="2" id="KW-1185">Reference proteome</keyword>
<evidence type="ECO:0000313" key="2">
    <source>
        <dbReference type="Proteomes" id="UP000236736"/>
    </source>
</evidence>
<dbReference type="Proteomes" id="UP000236736">
    <property type="component" value="Unassembled WGS sequence"/>
</dbReference>
<dbReference type="RefSeq" id="WP_103922966.1">
    <property type="nucleotide sequence ID" value="NZ_FNVR01000001.1"/>
</dbReference>
<dbReference type="STRING" id="1120964.GCA_001313265_00361"/>
<protein>
    <submittedName>
        <fullName evidence="1">Uncharacterized conserved protein YbjT, contains NAD(P)-binding and DUF2867 domains</fullName>
    </submittedName>
</protein>
<reference evidence="2" key="1">
    <citation type="submission" date="2016-10" db="EMBL/GenBank/DDBJ databases">
        <authorList>
            <person name="Varghese N."/>
            <person name="Submissions S."/>
        </authorList>
    </citation>
    <scope>NUCLEOTIDE SEQUENCE [LARGE SCALE GENOMIC DNA]</scope>
    <source>
        <strain evidence="2">DSM 17298</strain>
    </source>
</reference>
<dbReference type="PANTHER" id="PTHR14097:SF7">
    <property type="entry name" value="OXIDOREDUCTASE HTATIP2"/>
    <property type="match status" value="1"/>
</dbReference>